<proteinExistence type="predicted"/>
<dbReference type="Pfam" id="PF26419">
    <property type="entry name" value="DUF8114"/>
    <property type="match status" value="1"/>
</dbReference>
<feature type="region of interest" description="Disordered" evidence="1">
    <location>
        <begin position="166"/>
        <end position="195"/>
    </location>
</feature>
<dbReference type="InterPro" id="IPR058427">
    <property type="entry name" value="DUF8114"/>
</dbReference>
<keyword evidence="3" id="KW-1185">Reference proteome</keyword>
<dbReference type="Proteomes" id="UP000270581">
    <property type="component" value="Unassembled WGS sequence"/>
</dbReference>
<accession>A0AAJ4R8J3</accession>
<evidence type="ECO:0000256" key="1">
    <source>
        <dbReference type="SAM" id="MobiDB-lite"/>
    </source>
</evidence>
<protein>
    <submittedName>
        <fullName evidence="2">Uncharacterized protein</fullName>
    </submittedName>
</protein>
<comment type="caution">
    <text evidence="2">The sequence shown here is derived from an EMBL/GenBank/DDBJ whole genome shotgun (WGS) entry which is preliminary data.</text>
</comment>
<evidence type="ECO:0000313" key="2">
    <source>
        <dbReference type="EMBL" id="RNJ26473.1"/>
    </source>
</evidence>
<evidence type="ECO:0000313" key="3">
    <source>
        <dbReference type="Proteomes" id="UP000270581"/>
    </source>
</evidence>
<dbReference type="EMBL" id="RJJC01000001">
    <property type="protein sequence ID" value="RNJ26473.1"/>
    <property type="molecule type" value="Genomic_DNA"/>
</dbReference>
<gene>
    <name evidence="2" type="ORF">Nmn1133_07180</name>
</gene>
<dbReference type="RefSeq" id="WP_123124104.1">
    <property type="nucleotide sequence ID" value="NZ_QKNW01000001.1"/>
</dbReference>
<organism evidence="2 3">
    <name type="scientific">Halosegnis longus</name>
    <dbReference type="NCBI Taxonomy" id="2216012"/>
    <lineage>
        <taxon>Archaea</taxon>
        <taxon>Methanobacteriati</taxon>
        <taxon>Methanobacteriota</taxon>
        <taxon>Stenosarchaea group</taxon>
        <taxon>Halobacteria</taxon>
        <taxon>Halobacteriales</taxon>
        <taxon>Natronomonadaceae</taxon>
        <taxon>Halosegnis</taxon>
    </lineage>
</organism>
<name>A0AAJ4R8J3_9EURY</name>
<sequence length="195" mass="22186">MGKVSIALRGWRFDEDAVFDEDGEMRPLRDMDNETRTRIIRLTVAAGQPCDACWLKHGRANVQQCNVARVIYGEPLHEVLLCADHEPDFLYWFREEGGRDLANHPTDFEDAFYEWFDDGNRAPEDYGGMEYVNTEPEAVPKPQQGDIPTLEEELARMDDEELDALDVDLSDLDFDGDGDEDDLDIDDPGLGDLDV</sequence>
<dbReference type="AlphaFoldDB" id="A0AAJ4R8J3"/>
<reference evidence="2 3" key="1">
    <citation type="submission" date="2018-11" db="EMBL/GenBank/DDBJ databases">
        <title>Genome sequences of Natronomonas sp. CBA1133.</title>
        <authorList>
            <person name="Roh S.W."/>
            <person name="Cha I.-T."/>
        </authorList>
    </citation>
    <scope>NUCLEOTIDE SEQUENCE [LARGE SCALE GENOMIC DNA]</scope>
    <source>
        <strain evidence="2 3">CBA1133</strain>
    </source>
</reference>